<organism evidence="2 3">
    <name type="scientific">Solirubrobacter pauli</name>
    <dbReference type="NCBI Taxonomy" id="166793"/>
    <lineage>
        <taxon>Bacteria</taxon>
        <taxon>Bacillati</taxon>
        <taxon>Actinomycetota</taxon>
        <taxon>Thermoleophilia</taxon>
        <taxon>Solirubrobacterales</taxon>
        <taxon>Solirubrobacteraceae</taxon>
        <taxon>Solirubrobacter</taxon>
    </lineage>
</organism>
<protein>
    <submittedName>
        <fullName evidence="2">Short subunit dehydrogenase-like uncharacterized protein</fullName>
    </submittedName>
</protein>
<reference evidence="2 3" key="1">
    <citation type="submission" date="2018-10" db="EMBL/GenBank/DDBJ databases">
        <title>Genomic Encyclopedia of Archaeal and Bacterial Type Strains, Phase II (KMG-II): from individual species to whole genera.</title>
        <authorList>
            <person name="Goeker M."/>
        </authorList>
    </citation>
    <scope>NUCLEOTIDE SEQUENCE [LARGE SCALE GENOMIC DNA]</scope>
    <source>
        <strain evidence="2 3">DSM 14954</strain>
    </source>
</reference>
<dbReference type="PANTHER" id="PTHR43781">
    <property type="entry name" value="SACCHAROPINE DEHYDROGENASE"/>
    <property type="match status" value="1"/>
</dbReference>
<dbReference type="SUPFAM" id="SSF51735">
    <property type="entry name" value="NAD(P)-binding Rossmann-fold domains"/>
    <property type="match status" value="1"/>
</dbReference>
<dbReference type="Proteomes" id="UP000278962">
    <property type="component" value="Unassembled WGS sequence"/>
</dbReference>
<dbReference type="InterPro" id="IPR036291">
    <property type="entry name" value="NAD(P)-bd_dom_sf"/>
</dbReference>
<dbReference type="Pfam" id="PF03435">
    <property type="entry name" value="Sacchrp_dh_NADP"/>
    <property type="match status" value="1"/>
</dbReference>
<dbReference type="PANTHER" id="PTHR43781:SF1">
    <property type="entry name" value="SACCHAROPINE DEHYDROGENASE"/>
    <property type="match status" value="1"/>
</dbReference>
<sequence>MADRIVVFGATGYTGELIASRLAAAGARPVLAGRSERRLSALAERLGGLDWVRADAMRQNTVFDLVGPGDVLISTVGPFAKWGLPAARAAVAAGCTYIDTTGEPEFVRTLFEELDGPARRSGARLIPSLSYEFAAGSLAGALALEEAGEDAVRVDIGYYAIGGGPNSLSAGTRESLVGIVLGDHFAYRDGTVRGVRAAERVRSFRVAGKSREAFSLGGAEHYALPASFAGLREVNVYTGWFGPLSRAVQAGSIAGTVVQRVPLVRPTMKWWGERAVSLVGAPDRGTTPDGVRSWIAAEALSASGDVLARVDLAGADGYDFTASLVAWAAQRSVEGAGVLGSVQAYGLEALERGALDAGLERAR</sequence>
<accession>A0A660L6D1</accession>
<evidence type="ECO:0000259" key="1">
    <source>
        <dbReference type="Pfam" id="PF03435"/>
    </source>
</evidence>
<dbReference type="AlphaFoldDB" id="A0A660L6D1"/>
<dbReference type="RefSeq" id="WP_121256106.1">
    <property type="nucleotide sequence ID" value="NZ_RBIL01000002.1"/>
</dbReference>
<keyword evidence="3" id="KW-1185">Reference proteome</keyword>
<proteinExistence type="predicted"/>
<name>A0A660L6D1_9ACTN</name>
<dbReference type="InterPro" id="IPR005097">
    <property type="entry name" value="Sacchrp_dh_NADP-bd"/>
</dbReference>
<evidence type="ECO:0000313" key="2">
    <source>
        <dbReference type="EMBL" id="RKQ87493.1"/>
    </source>
</evidence>
<feature type="domain" description="Saccharopine dehydrogenase NADP binding" evidence="1">
    <location>
        <begin position="5"/>
        <end position="102"/>
    </location>
</feature>
<gene>
    <name evidence="2" type="ORF">C8N24_5516</name>
</gene>
<dbReference type="OrthoDB" id="9774199at2"/>
<dbReference type="EMBL" id="RBIL01000002">
    <property type="protein sequence ID" value="RKQ87493.1"/>
    <property type="molecule type" value="Genomic_DNA"/>
</dbReference>
<evidence type="ECO:0000313" key="3">
    <source>
        <dbReference type="Proteomes" id="UP000278962"/>
    </source>
</evidence>
<comment type="caution">
    <text evidence="2">The sequence shown here is derived from an EMBL/GenBank/DDBJ whole genome shotgun (WGS) entry which is preliminary data.</text>
</comment>
<dbReference type="Gene3D" id="3.40.50.720">
    <property type="entry name" value="NAD(P)-binding Rossmann-like Domain"/>
    <property type="match status" value="1"/>
</dbReference>